<dbReference type="RefSeq" id="WP_197941175.1">
    <property type="nucleotide sequence ID" value="NZ_JAECSB010000045.1"/>
</dbReference>
<comment type="caution">
    <text evidence="2">The sequence shown here is derived from an EMBL/GenBank/DDBJ whole genome shotgun (WGS) entry which is preliminary data.</text>
</comment>
<dbReference type="EMBL" id="JAECSB010000045">
    <property type="protein sequence ID" value="MBH5143851.1"/>
    <property type="molecule type" value="Genomic_DNA"/>
</dbReference>
<proteinExistence type="predicted"/>
<name>A0A8I1D794_RHOER</name>
<reference evidence="2 3" key="1">
    <citation type="submission" date="2020-12" db="EMBL/GenBank/DDBJ databases">
        <title>Draft genome sequence of furan degrading bacterial strain FUR100.</title>
        <authorList>
            <person name="Woiski C."/>
        </authorList>
    </citation>
    <scope>NUCLEOTIDE SEQUENCE [LARGE SCALE GENOMIC DNA]</scope>
    <source>
        <strain evidence="2 3">FUR100</strain>
    </source>
</reference>
<feature type="chain" id="PRO_5034108660" evidence="1">
    <location>
        <begin position="21"/>
        <end position="153"/>
    </location>
</feature>
<keyword evidence="3" id="KW-1185">Reference proteome</keyword>
<keyword evidence="1" id="KW-0732">Signal</keyword>
<dbReference type="Proteomes" id="UP000627573">
    <property type="component" value="Unassembled WGS sequence"/>
</dbReference>
<organism evidence="2 3">
    <name type="scientific">Rhodococcus erythropolis</name>
    <name type="common">Arthrobacter picolinophilus</name>
    <dbReference type="NCBI Taxonomy" id="1833"/>
    <lineage>
        <taxon>Bacteria</taxon>
        <taxon>Bacillati</taxon>
        <taxon>Actinomycetota</taxon>
        <taxon>Actinomycetes</taxon>
        <taxon>Mycobacteriales</taxon>
        <taxon>Nocardiaceae</taxon>
        <taxon>Rhodococcus</taxon>
        <taxon>Rhodococcus erythropolis group</taxon>
    </lineage>
</organism>
<evidence type="ECO:0000256" key="1">
    <source>
        <dbReference type="SAM" id="SignalP"/>
    </source>
</evidence>
<dbReference type="AlphaFoldDB" id="A0A8I1D794"/>
<evidence type="ECO:0000313" key="2">
    <source>
        <dbReference type="EMBL" id="MBH5143851.1"/>
    </source>
</evidence>
<gene>
    <name evidence="2" type="ORF">I3517_14655</name>
</gene>
<feature type="signal peptide" evidence="1">
    <location>
        <begin position="1"/>
        <end position="20"/>
    </location>
</feature>
<evidence type="ECO:0000313" key="3">
    <source>
        <dbReference type="Proteomes" id="UP000627573"/>
    </source>
</evidence>
<sequence length="153" mass="15520">MTTTAAIAATTIAGATVASADVVIPQTPTVQTSIAGDTFSATVTNTNTINSHCGLTVLTADLAPTTVFPAGFDIGTSNWDTHPDPVLPGDTKTYTVDDLAAGTYVFYAGCTTTENENSEWVNSMVQADTFTITATTGEEGGPGGSLGNLFGSS</sequence>
<accession>A0A8I1D794</accession>
<protein>
    <submittedName>
        <fullName evidence="2">Uncharacterized protein</fullName>
    </submittedName>
</protein>